<dbReference type="Pfam" id="PF00400">
    <property type="entry name" value="WD40"/>
    <property type="match status" value="2"/>
</dbReference>
<dbReference type="AlphaFoldDB" id="A0AA88P928"/>
<keyword evidence="5" id="KW-0009">Actin-binding</keyword>
<feature type="compositionally biased region" description="Polar residues" evidence="9">
    <location>
        <begin position="22"/>
        <end position="41"/>
    </location>
</feature>
<feature type="coiled-coil region" evidence="8">
    <location>
        <begin position="578"/>
        <end position="612"/>
    </location>
</feature>
<evidence type="ECO:0000313" key="11">
    <source>
        <dbReference type="EMBL" id="KAK2867693.1"/>
    </source>
</evidence>
<evidence type="ECO:0000256" key="2">
    <source>
        <dbReference type="ARBA" id="ARBA00022574"/>
    </source>
</evidence>
<keyword evidence="3 7" id="KW-0677">Repeat</keyword>
<evidence type="ECO:0000259" key="10">
    <source>
        <dbReference type="SMART" id="SM01166"/>
    </source>
</evidence>
<dbReference type="GO" id="GO:0051015">
    <property type="term" value="F:actin filament binding"/>
    <property type="evidence" value="ECO:0007669"/>
    <property type="project" value="TreeGrafter"/>
</dbReference>
<organism evidence="11 12">
    <name type="scientific">Cirrhinus molitorella</name>
    <name type="common">mud carp</name>
    <dbReference type="NCBI Taxonomy" id="172907"/>
    <lineage>
        <taxon>Eukaryota</taxon>
        <taxon>Metazoa</taxon>
        <taxon>Chordata</taxon>
        <taxon>Craniata</taxon>
        <taxon>Vertebrata</taxon>
        <taxon>Euteleostomi</taxon>
        <taxon>Actinopterygii</taxon>
        <taxon>Neopterygii</taxon>
        <taxon>Teleostei</taxon>
        <taxon>Ostariophysi</taxon>
        <taxon>Cypriniformes</taxon>
        <taxon>Cyprinidae</taxon>
        <taxon>Labeoninae</taxon>
        <taxon>Labeonini</taxon>
        <taxon>Cirrhinus</taxon>
    </lineage>
</organism>
<dbReference type="InterPro" id="IPR015505">
    <property type="entry name" value="Coronin"/>
</dbReference>
<evidence type="ECO:0000256" key="1">
    <source>
        <dbReference type="ARBA" id="ARBA00009482"/>
    </source>
</evidence>
<dbReference type="Proteomes" id="UP001187343">
    <property type="component" value="Unassembled WGS sequence"/>
</dbReference>
<dbReference type="FunFam" id="2.130.10.10:FF:000053">
    <property type="entry name" value="Coronin"/>
    <property type="match status" value="1"/>
</dbReference>
<evidence type="ECO:0000313" key="12">
    <source>
        <dbReference type="Proteomes" id="UP001187343"/>
    </source>
</evidence>
<dbReference type="PROSITE" id="PS50294">
    <property type="entry name" value="WD_REPEATS_REGION"/>
    <property type="match status" value="1"/>
</dbReference>
<proteinExistence type="inferred from homology"/>
<sequence>MFWMKVTQFLQSSSIINLTFPKRSSQQEQTVGSNHVLNRSRTTSEKEELTAASRRRKTGRQSSNSEREFGAGNPPRTSESPRGPMEMPKDGDCSSWRGLSISFGTPNDNPEMAGFFPLLVQQQKIILGSLGGQKEQIFMTKVKMSWHSTYRSSKFRHVYGKAGSREQCYEGIPITHSVHDNHFCAVNPKFLAVVTESAGGGAFLVIPLHKPGRIDPHYPKVCGHQGSVMDIKWSPFMDNIIASSSEDCTVRIWQIPDSGLRRNMTEALMILIGHSRRAGLIEWHPTCSGILFSAGYDCKILIWNLEEGVAVKMIDSHPDVVLCMSFNTDGSLLATSCKDKKLRIIDPRSGKVLQEADCKSTRVNRVVFLGNLKRVLTTGVSRWNTRQIALWDQEDLSAPITEEEIDGLSGVLFPFYDADTHMLYLAGKGDGNIRYYEVSPEKPFLQFLMEFRSLAPQKGLGVMPKRGMDVSECEIFRFYKLVTLKSLVEPISMIVPRRSETYQEDIFPMTAGTESSLSAAEWLSGIDRGPLLISLKEAYKRPNPAGLKASKRDRRTVKGIDLLENISPNTDKELLKMVYRQQDEIRKLKDELREKDERIRHLELELKNLRNT</sequence>
<dbReference type="SMART" id="SM01166">
    <property type="entry name" value="DUF1899"/>
    <property type="match status" value="1"/>
</dbReference>
<dbReference type="InterPro" id="IPR001680">
    <property type="entry name" value="WD40_rpt"/>
</dbReference>
<gene>
    <name evidence="11" type="ORF">Q8A67_025810</name>
</gene>
<dbReference type="PANTHER" id="PTHR10856:SF17">
    <property type="entry name" value="CORONIN-2B"/>
    <property type="match status" value="1"/>
</dbReference>
<keyword evidence="12" id="KW-1185">Reference proteome</keyword>
<dbReference type="SUPFAM" id="SSF50978">
    <property type="entry name" value="WD40 repeat-like"/>
    <property type="match status" value="1"/>
</dbReference>
<comment type="caution">
    <text evidence="11">The sequence shown here is derived from an EMBL/GenBank/DDBJ whole genome shotgun (WGS) entry which is preliminary data.</text>
</comment>
<comment type="similarity">
    <text evidence="1 7">Belongs to the WD repeat coronin family.</text>
</comment>
<evidence type="ECO:0000256" key="7">
    <source>
        <dbReference type="RuleBase" id="RU280818"/>
    </source>
</evidence>
<dbReference type="InterPro" id="IPR015943">
    <property type="entry name" value="WD40/YVTN_repeat-like_dom_sf"/>
</dbReference>
<dbReference type="Gene3D" id="2.130.10.10">
    <property type="entry name" value="YVTN repeat-like/Quinoprotein amine dehydrogenase"/>
    <property type="match status" value="1"/>
</dbReference>
<dbReference type="SMART" id="SM00320">
    <property type="entry name" value="WD40"/>
    <property type="match status" value="4"/>
</dbReference>
<dbReference type="PANTHER" id="PTHR10856">
    <property type="entry name" value="CORONIN"/>
    <property type="match status" value="1"/>
</dbReference>
<feature type="repeat" description="WD" evidence="6">
    <location>
        <begin position="221"/>
        <end position="263"/>
    </location>
</feature>
<accession>A0AA88P928</accession>
<evidence type="ECO:0000256" key="9">
    <source>
        <dbReference type="SAM" id="MobiDB-lite"/>
    </source>
</evidence>
<protein>
    <recommendedName>
        <fullName evidence="7">Coronin</fullName>
    </recommendedName>
</protein>
<reference evidence="11" key="1">
    <citation type="submission" date="2023-08" db="EMBL/GenBank/DDBJ databases">
        <title>Chromosome-level Genome Assembly of mud carp (Cirrhinus molitorella).</title>
        <authorList>
            <person name="Liu H."/>
        </authorList>
    </citation>
    <scope>NUCLEOTIDE SEQUENCE</scope>
    <source>
        <strain evidence="11">Prfri</strain>
        <tissue evidence="11">Muscle</tissue>
    </source>
</reference>
<evidence type="ECO:0000256" key="5">
    <source>
        <dbReference type="ARBA" id="ARBA00023203"/>
    </source>
</evidence>
<dbReference type="PROSITE" id="PS50082">
    <property type="entry name" value="WD_REPEATS_2"/>
    <property type="match status" value="3"/>
</dbReference>
<feature type="repeat" description="WD" evidence="6">
    <location>
        <begin position="314"/>
        <end position="355"/>
    </location>
</feature>
<evidence type="ECO:0000256" key="3">
    <source>
        <dbReference type="ARBA" id="ARBA00022737"/>
    </source>
</evidence>
<dbReference type="Pfam" id="PF16300">
    <property type="entry name" value="WD40_4"/>
    <property type="match status" value="1"/>
</dbReference>
<dbReference type="InterPro" id="IPR036322">
    <property type="entry name" value="WD40_repeat_dom_sf"/>
</dbReference>
<feature type="region of interest" description="Disordered" evidence="9">
    <location>
        <begin position="22"/>
        <end position="92"/>
    </location>
</feature>
<dbReference type="EMBL" id="JAUYZG010000025">
    <property type="protein sequence ID" value="KAK2867693.1"/>
    <property type="molecule type" value="Genomic_DNA"/>
</dbReference>
<dbReference type="InterPro" id="IPR015048">
    <property type="entry name" value="DUF1899"/>
</dbReference>
<keyword evidence="4 8" id="KW-0175">Coiled coil</keyword>
<evidence type="ECO:0000256" key="4">
    <source>
        <dbReference type="ARBA" id="ARBA00023054"/>
    </source>
</evidence>
<feature type="repeat" description="WD" evidence="6">
    <location>
        <begin position="271"/>
        <end position="313"/>
    </location>
</feature>
<evidence type="ECO:0000256" key="6">
    <source>
        <dbReference type="PROSITE-ProRule" id="PRU00221"/>
    </source>
</evidence>
<dbReference type="Pfam" id="PF08953">
    <property type="entry name" value="DUF1899"/>
    <property type="match status" value="1"/>
</dbReference>
<dbReference type="SMART" id="SM01167">
    <property type="entry name" value="DUF1900"/>
    <property type="match status" value="1"/>
</dbReference>
<name>A0AA88P928_9TELE</name>
<feature type="domain" description="DUF1899" evidence="10">
    <location>
        <begin position="148"/>
        <end position="212"/>
    </location>
</feature>
<keyword evidence="2 6" id="KW-0853">WD repeat</keyword>
<evidence type="ECO:0000256" key="8">
    <source>
        <dbReference type="SAM" id="Coils"/>
    </source>
</evidence>